<gene>
    <name evidence="1" type="ORF">VCHENC02_5921</name>
</gene>
<proteinExistence type="predicted"/>
<comment type="caution">
    <text evidence="1">The sequence shown here is derived from an EMBL/GenBank/DDBJ whole genome shotgun (WGS) entry which is preliminary data.</text>
</comment>
<accession>A0A454CP21</accession>
<name>A0A454CP21_VIBHA</name>
<dbReference type="Proteomes" id="UP000008367">
    <property type="component" value="Unassembled WGS sequence"/>
</dbReference>
<dbReference type="AlphaFoldDB" id="A0A454CP21"/>
<evidence type="ECO:0000313" key="2">
    <source>
        <dbReference type="Proteomes" id="UP000008367"/>
    </source>
</evidence>
<reference evidence="1 2" key="1">
    <citation type="submission" date="2012-10" db="EMBL/GenBank/DDBJ databases">
        <title>Genome sequence of Vibrio Cholerae HENC-02.</title>
        <authorList>
            <person name="Eppinger M."/>
            <person name="Hasan N.A."/>
            <person name="Sengamalay N."/>
            <person name="Hine E."/>
            <person name="Su Q."/>
            <person name="Daugherty S.C."/>
            <person name="Young S."/>
            <person name="Sadzewicz L."/>
            <person name="Tallon L."/>
            <person name="Cebula T.A."/>
            <person name="Ravel J."/>
            <person name="Colwell R.R."/>
        </authorList>
    </citation>
    <scope>NUCLEOTIDE SEQUENCE [LARGE SCALE GENOMIC DNA]</scope>
    <source>
        <strain evidence="1 2">HENC-02</strain>
    </source>
</reference>
<organism evidence="1 2">
    <name type="scientific">Vibrio harveyi</name>
    <name type="common">Beneckea harveyi</name>
    <dbReference type="NCBI Taxonomy" id="669"/>
    <lineage>
        <taxon>Bacteria</taxon>
        <taxon>Pseudomonadati</taxon>
        <taxon>Pseudomonadota</taxon>
        <taxon>Gammaproteobacteria</taxon>
        <taxon>Vibrionales</taxon>
        <taxon>Vibrionaceae</taxon>
        <taxon>Vibrio</taxon>
    </lineage>
</organism>
<evidence type="ECO:0000313" key="1">
    <source>
        <dbReference type="EMBL" id="EKM28153.1"/>
    </source>
</evidence>
<sequence length="39" mass="4667">MTYHCVKWLEKTFINAIYQNLSDDIGHANYVKNFHKLPN</sequence>
<protein>
    <submittedName>
        <fullName evidence="1">Uncharacterized protein</fullName>
    </submittedName>
</protein>
<dbReference type="EMBL" id="AJSR01002655">
    <property type="protein sequence ID" value="EKM28153.1"/>
    <property type="molecule type" value="Genomic_DNA"/>
</dbReference>